<name>A0A4R7FSF1_9MICO</name>
<gene>
    <name evidence="1" type="ORF">CLV52_1319</name>
</gene>
<dbReference type="Proteomes" id="UP000295344">
    <property type="component" value="Unassembled WGS sequence"/>
</dbReference>
<dbReference type="InterPro" id="IPR029068">
    <property type="entry name" value="Glyas_Bleomycin-R_OHBP_Dase"/>
</dbReference>
<comment type="caution">
    <text evidence="1">The sequence shown here is derived from an EMBL/GenBank/DDBJ whole genome shotgun (WGS) entry which is preliminary data.</text>
</comment>
<evidence type="ECO:0008006" key="3">
    <source>
        <dbReference type="Google" id="ProtNLM"/>
    </source>
</evidence>
<organism evidence="1 2">
    <name type="scientific">Amnibacterium kyonggiense</name>
    <dbReference type="NCBI Taxonomy" id="595671"/>
    <lineage>
        <taxon>Bacteria</taxon>
        <taxon>Bacillati</taxon>
        <taxon>Actinomycetota</taxon>
        <taxon>Actinomycetes</taxon>
        <taxon>Micrococcales</taxon>
        <taxon>Microbacteriaceae</taxon>
        <taxon>Amnibacterium</taxon>
    </lineage>
</organism>
<sequence length="142" mass="15485">MDIRFIAGFGPITRSGEAGLAFWASALGLRFDEMAPDHHHAHELPGANVFGLWPLAQAAAATFGVEEWPADRPVPQAWVEFEMVSPEAVEAGAVELVEGGHEVLRGAHQEPWGQWVARLQSPEGLLVGLSYLRDFHPEAAIR</sequence>
<dbReference type="SUPFAM" id="SSF54593">
    <property type="entry name" value="Glyoxalase/Bleomycin resistance protein/Dihydroxybiphenyl dioxygenase"/>
    <property type="match status" value="1"/>
</dbReference>
<accession>A0A4R7FSF1</accession>
<proteinExistence type="predicted"/>
<dbReference type="Gene3D" id="3.10.180.10">
    <property type="entry name" value="2,3-Dihydroxybiphenyl 1,2-Dioxygenase, domain 1"/>
    <property type="match status" value="1"/>
</dbReference>
<dbReference type="RefSeq" id="WP_133765434.1">
    <property type="nucleotide sequence ID" value="NZ_BAAARP010000001.1"/>
</dbReference>
<evidence type="ECO:0000313" key="2">
    <source>
        <dbReference type="Proteomes" id="UP000295344"/>
    </source>
</evidence>
<evidence type="ECO:0000313" key="1">
    <source>
        <dbReference type="EMBL" id="TDS80750.1"/>
    </source>
</evidence>
<keyword evidence="2" id="KW-1185">Reference proteome</keyword>
<dbReference type="AlphaFoldDB" id="A0A4R7FSF1"/>
<protein>
    <recommendedName>
        <fullName evidence="3">VOC domain-containing protein</fullName>
    </recommendedName>
</protein>
<reference evidence="1 2" key="1">
    <citation type="submission" date="2019-03" db="EMBL/GenBank/DDBJ databases">
        <title>Genomic Encyclopedia of Archaeal and Bacterial Type Strains, Phase II (KMG-II): from individual species to whole genera.</title>
        <authorList>
            <person name="Goeker M."/>
        </authorList>
    </citation>
    <scope>NUCLEOTIDE SEQUENCE [LARGE SCALE GENOMIC DNA]</scope>
    <source>
        <strain evidence="1 2">DSM 24782</strain>
    </source>
</reference>
<dbReference type="EMBL" id="SOAM01000001">
    <property type="protein sequence ID" value="TDS80750.1"/>
    <property type="molecule type" value="Genomic_DNA"/>
</dbReference>
<dbReference type="OrthoDB" id="9792323at2"/>